<dbReference type="Pfam" id="PF24883">
    <property type="entry name" value="NPHP3_N"/>
    <property type="match status" value="1"/>
</dbReference>
<proteinExistence type="predicted"/>
<evidence type="ECO:0000313" key="4">
    <source>
        <dbReference type="EMBL" id="KAF5355193.1"/>
    </source>
</evidence>
<dbReference type="OrthoDB" id="2932404at2759"/>
<dbReference type="PANTHER" id="PTHR10039">
    <property type="entry name" value="AMELOGENIN"/>
    <property type="match status" value="1"/>
</dbReference>
<accession>A0A8H5D9J9</accession>
<keyword evidence="1" id="KW-0677">Repeat</keyword>
<evidence type="ECO:0000259" key="3">
    <source>
        <dbReference type="Pfam" id="PF24883"/>
    </source>
</evidence>
<evidence type="ECO:0000256" key="1">
    <source>
        <dbReference type="ARBA" id="ARBA00022737"/>
    </source>
</evidence>
<dbReference type="SUPFAM" id="SSF52540">
    <property type="entry name" value="P-loop containing nucleoside triphosphate hydrolases"/>
    <property type="match status" value="1"/>
</dbReference>
<dbReference type="AlphaFoldDB" id="A0A8H5D9J9"/>
<evidence type="ECO:0000256" key="2">
    <source>
        <dbReference type="SAM" id="MobiDB-lite"/>
    </source>
</evidence>
<keyword evidence="5" id="KW-1185">Reference proteome</keyword>
<dbReference type="InterPro" id="IPR027417">
    <property type="entry name" value="P-loop_NTPase"/>
</dbReference>
<dbReference type="InterPro" id="IPR056884">
    <property type="entry name" value="NPHP3-like_N"/>
</dbReference>
<organism evidence="4 5">
    <name type="scientific">Leucocoprinus leucothites</name>
    <dbReference type="NCBI Taxonomy" id="201217"/>
    <lineage>
        <taxon>Eukaryota</taxon>
        <taxon>Fungi</taxon>
        <taxon>Dikarya</taxon>
        <taxon>Basidiomycota</taxon>
        <taxon>Agaricomycotina</taxon>
        <taxon>Agaricomycetes</taxon>
        <taxon>Agaricomycetidae</taxon>
        <taxon>Agaricales</taxon>
        <taxon>Agaricineae</taxon>
        <taxon>Agaricaceae</taxon>
        <taxon>Leucocoprinus</taxon>
    </lineage>
</organism>
<evidence type="ECO:0000313" key="5">
    <source>
        <dbReference type="Proteomes" id="UP000559027"/>
    </source>
</evidence>
<comment type="caution">
    <text evidence="4">The sequence shown here is derived from an EMBL/GenBank/DDBJ whole genome shotgun (WGS) entry which is preliminary data.</text>
</comment>
<reference evidence="4 5" key="1">
    <citation type="journal article" date="2020" name="ISME J.">
        <title>Uncovering the hidden diversity of litter-decomposition mechanisms in mushroom-forming fungi.</title>
        <authorList>
            <person name="Floudas D."/>
            <person name="Bentzer J."/>
            <person name="Ahren D."/>
            <person name="Johansson T."/>
            <person name="Persson P."/>
            <person name="Tunlid A."/>
        </authorList>
    </citation>
    <scope>NUCLEOTIDE SEQUENCE [LARGE SCALE GENOMIC DNA]</scope>
    <source>
        <strain evidence="4 5">CBS 146.42</strain>
    </source>
</reference>
<gene>
    <name evidence="4" type="ORF">D9756_005677</name>
</gene>
<dbReference type="Proteomes" id="UP000559027">
    <property type="component" value="Unassembled WGS sequence"/>
</dbReference>
<protein>
    <recommendedName>
        <fullName evidence="3">Nephrocystin 3-like N-terminal domain-containing protein</fullName>
    </recommendedName>
</protein>
<name>A0A8H5D9J9_9AGAR</name>
<dbReference type="Gene3D" id="3.40.50.300">
    <property type="entry name" value="P-loop containing nucleotide triphosphate hydrolases"/>
    <property type="match status" value="1"/>
</dbReference>
<feature type="region of interest" description="Disordered" evidence="2">
    <location>
        <begin position="1"/>
        <end position="25"/>
    </location>
</feature>
<feature type="domain" description="Nephrocystin 3-like N-terminal" evidence="3">
    <location>
        <begin position="35"/>
        <end position="199"/>
    </location>
</feature>
<sequence length="461" mass="52315">MELLLPYTNPDAAMDSSARDPPPKCHPGTRVDIIEQLEEWLESLSREYDMLWLYGPAGTGKSAIAQTFAELCAERNRLGATFFFSRPNHRDKPESVIPSLAYQLAYYCPAYKSIISQTIVDDPQLLRKAVHVQFKRLIIEPFSRLQAQGHEDVRQPFLVVLDGLDECAGVRAQSQFINMISELVRLKRGFPILWLLCSRPESHLKHVFSRIPECGRLELLLDEGSREDVELFLRDSFAAIRDENPDIVPSNWPPEDQVRVVLRVASGLFVVGSVAFRYVDDPASGLGTPVERLNTLVAYLVHSERVGAKSPLAALDLVYLQILSDVPSEVFPVTRRVLVHLAFRSLVENFAGRGTPAQAVCNMLQFDQSTFYNALRHLHSVLKVSSSENAAHEQLEFYHASFHDFLLEPSRSGVFTLKRQEMFAVELKTYMLWHQSDHSAHYHEAQIQSMSHLSWGLVDHH</sequence>
<dbReference type="EMBL" id="JAACJO010000008">
    <property type="protein sequence ID" value="KAF5355193.1"/>
    <property type="molecule type" value="Genomic_DNA"/>
</dbReference>